<reference evidence="2 3" key="1">
    <citation type="submission" date="2016-11" db="EMBL/GenBank/DDBJ databases">
        <authorList>
            <person name="Jaros S."/>
            <person name="Januszkiewicz K."/>
            <person name="Wedrychowicz H."/>
        </authorList>
    </citation>
    <scope>NUCLEOTIDE SEQUENCE [LARGE SCALE GENOMIC DNA]</scope>
    <source>
        <strain evidence="2 3">DSM 15930</strain>
    </source>
</reference>
<dbReference type="AlphaFoldDB" id="A0A1M7GNE0"/>
<proteinExistence type="predicted"/>
<dbReference type="Gene3D" id="3.40.50.150">
    <property type="entry name" value="Vaccinia Virus protein VP39"/>
    <property type="match status" value="1"/>
</dbReference>
<dbReference type="GO" id="GO:0032259">
    <property type="term" value="P:methylation"/>
    <property type="evidence" value="ECO:0007669"/>
    <property type="project" value="UniProtKB-KW"/>
</dbReference>
<dbReference type="InterPro" id="IPR025714">
    <property type="entry name" value="Methyltranfer_dom"/>
</dbReference>
<accession>A0A1M7GNE0</accession>
<keyword evidence="2" id="KW-0489">Methyltransferase</keyword>
<keyword evidence="3" id="KW-1185">Reference proteome</keyword>
<feature type="domain" description="Methyltransferase" evidence="1">
    <location>
        <begin position="42"/>
        <end position="148"/>
    </location>
</feature>
<evidence type="ECO:0000313" key="2">
    <source>
        <dbReference type="EMBL" id="SHM17780.1"/>
    </source>
</evidence>
<dbReference type="GO" id="GO:0008168">
    <property type="term" value="F:methyltransferase activity"/>
    <property type="evidence" value="ECO:0007669"/>
    <property type="project" value="UniProtKB-KW"/>
</dbReference>
<dbReference type="PANTHER" id="PTHR43861:SF1">
    <property type="entry name" value="TRANS-ACONITATE 2-METHYLTRANSFERASE"/>
    <property type="match status" value="1"/>
</dbReference>
<dbReference type="STRING" id="1120996.SAMN02746066_01021"/>
<dbReference type="RefSeq" id="WP_073284001.1">
    <property type="nucleotide sequence ID" value="NZ_FRCP01000007.1"/>
</dbReference>
<keyword evidence="2" id="KW-0808">Transferase</keyword>
<dbReference type="PANTHER" id="PTHR43861">
    <property type="entry name" value="TRANS-ACONITATE 2-METHYLTRANSFERASE-RELATED"/>
    <property type="match status" value="1"/>
</dbReference>
<dbReference type="EMBL" id="FRCP01000007">
    <property type="protein sequence ID" value="SHM17780.1"/>
    <property type="molecule type" value="Genomic_DNA"/>
</dbReference>
<gene>
    <name evidence="2" type="ORF">SAMN02746066_01021</name>
</gene>
<evidence type="ECO:0000259" key="1">
    <source>
        <dbReference type="Pfam" id="PF13847"/>
    </source>
</evidence>
<protein>
    <submittedName>
        <fullName evidence="2">Methyltransferase domain-containing protein</fullName>
    </submittedName>
</protein>
<dbReference type="OrthoDB" id="9791837at2"/>
<sequence length="254" mass="29624">MNTIEESWNVMAMAYEDFTENSDSYSYSIEWPCIQKMLPKIKGKSIIDLGCGTGRFTFLLENEKPDVITGIDLSQQMLDIARDKAQRNNSTAIFAKGDLNNLDLINMNKVDFIFSSTTFHYILDLDTLFYKLFNLLNEEGSCIITLMNPVYTAGYPIDKNGIFPSDEDWNIRYLDKSLRSYMQPWIEYNDTINNYLSSSYHHTFSDYFNAIIKAGFHILQVEEPAPPLEWKERFYNRYDSFIQTPSFLILKLVK</sequence>
<evidence type="ECO:0000313" key="3">
    <source>
        <dbReference type="Proteomes" id="UP000184038"/>
    </source>
</evidence>
<dbReference type="InterPro" id="IPR029063">
    <property type="entry name" value="SAM-dependent_MTases_sf"/>
</dbReference>
<dbReference type="Proteomes" id="UP000184038">
    <property type="component" value="Unassembled WGS sequence"/>
</dbReference>
<organism evidence="2 3">
    <name type="scientific">Anaerosporobacter mobilis DSM 15930</name>
    <dbReference type="NCBI Taxonomy" id="1120996"/>
    <lineage>
        <taxon>Bacteria</taxon>
        <taxon>Bacillati</taxon>
        <taxon>Bacillota</taxon>
        <taxon>Clostridia</taxon>
        <taxon>Lachnospirales</taxon>
        <taxon>Lachnospiraceae</taxon>
        <taxon>Anaerosporobacter</taxon>
    </lineage>
</organism>
<dbReference type="Pfam" id="PF13847">
    <property type="entry name" value="Methyltransf_31"/>
    <property type="match status" value="1"/>
</dbReference>
<name>A0A1M7GNE0_9FIRM</name>
<dbReference type="CDD" id="cd02440">
    <property type="entry name" value="AdoMet_MTases"/>
    <property type="match status" value="1"/>
</dbReference>
<dbReference type="SUPFAM" id="SSF53335">
    <property type="entry name" value="S-adenosyl-L-methionine-dependent methyltransferases"/>
    <property type="match status" value="1"/>
</dbReference>